<dbReference type="Pfam" id="PF04379">
    <property type="entry name" value="DUF525"/>
    <property type="match status" value="1"/>
</dbReference>
<evidence type="ECO:0000256" key="2">
    <source>
        <dbReference type="HAMAP-Rule" id="MF_00791"/>
    </source>
</evidence>
<protein>
    <recommendedName>
        <fullName evidence="1 2">Protein ApaG</fullName>
    </recommendedName>
</protein>
<dbReference type="OrthoDB" id="9795226at2"/>
<dbReference type="HAMAP" id="MF_00791">
    <property type="entry name" value="ApaG"/>
    <property type="match status" value="1"/>
</dbReference>
<name>A0A5N3PHB9_9HYPH</name>
<sequence length="130" mass="14562">MYKAVTRGISVTVTPRYMPEESSPQEERYFFAYTVEIVNTGEERVQLRSRHWKIMDERGQVQEVRGPGVVGEQPVLGPGESFSYTSGCPLPTRSGTMQGSYVMETDGGETFTAEIPLFSLDIPQAKRVVH</sequence>
<accession>A0A5N3PHB9</accession>
<feature type="domain" description="ApaG" evidence="3">
    <location>
        <begin position="3"/>
        <end position="127"/>
    </location>
</feature>
<reference evidence="4 5" key="1">
    <citation type="journal article" date="2019" name="Microorganisms">
        <title>Genome Insights into the Novel Species Microvirga brassicacearum, a Rapeseed Endophyte with Biotechnological Potential.</title>
        <authorList>
            <person name="Jimenez-Gomez A."/>
            <person name="Saati-Santamaria Z."/>
            <person name="Igual J.M."/>
            <person name="Rivas R."/>
            <person name="Mateos P.F."/>
            <person name="Garcia-Fraile P."/>
        </authorList>
    </citation>
    <scope>NUCLEOTIDE SEQUENCE [LARGE SCALE GENOMIC DNA]</scope>
    <source>
        <strain evidence="4 5">CDVBN77</strain>
    </source>
</reference>
<dbReference type="InterPro" id="IPR023065">
    <property type="entry name" value="Uncharacterised_ApaG"/>
</dbReference>
<evidence type="ECO:0000259" key="3">
    <source>
        <dbReference type="PROSITE" id="PS51087"/>
    </source>
</evidence>
<keyword evidence="5" id="KW-1185">Reference proteome</keyword>
<dbReference type="AlphaFoldDB" id="A0A5N3PHB9"/>
<evidence type="ECO:0000256" key="1">
    <source>
        <dbReference type="ARBA" id="ARBA00017693"/>
    </source>
</evidence>
<dbReference type="PROSITE" id="PS51087">
    <property type="entry name" value="APAG"/>
    <property type="match status" value="1"/>
</dbReference>
<dbReference type="Proteomes" id="UP000325684">
    <property type="component" value="Unassembled WGS sequence"/>
</dbReference>
<dbReference type="InterPro" id="IPR036767">
    <property type="entry name" value="ApaG_sf"/>
</dbReference>
<dbReference type="PANTHER" id="PTHR47191">
    <property type="entry name" value="OS05G0170800 PROTEIN"/>
    <property type="match status" value="1"/>
</dbReference>
<dbReference type="SUPFAM" id="SSF110069">
    <property type="entry name" value="ApaG-like"/>
    <property type="match status" value="1"/>
</dbReference>
<organism evidence="4 5">
    <name type="scientific">Microvirga brassicacearum</name>
    <dbReference type="NCBI Taxonomy" id="2580413"/>
    <lineage>
        <taxon>Bacteria</taxon>
        <taxon>Pseudomonadati</taxon>
        <taxon>Pseudomonadota</taxon>
        <taxon>Alphaproteobacteria</taxon>
        <taxon>Hyphomicrobiales</taxon>
        <taxon>Methylobacteriaceae</taxon>
        <taxon>Microvirga</taxon>
    </lineage>
</organism>
<evidence type="ECO:0000313" key="5">
    <source>
        <dbReference type="Proteomes" id="UP000325684"/>
    </source>
</evidence>
<dbReference type="RefSeq" id="WP_150942175.1">
    <property type="nucleotide sequence ID" value="NZ_VCMV01000003.1"/>
</dbReference>
<dbReference type="Gene3D" id="2.60.40.1470">
    <property type="entry name" value="ApaG domain"/>
    <property type="match status" value="1"/>
</dbReference>
<dbReference type="InterPro" id="IPR007474">
    <property type="entry name" value="ApaG_domain"/>
</dbReference>
<dbReference type="PANTHER" id="PTHR47191:SF2">
    <property type="entry name" value="OS05G0170800 PROTEIN"/>
    <property type="match status" value="1"/>
</dbReference>
<gene>
    <name evidence="2 4" type="primary">apaG</name>
    <name evidence="4" type="ORF">FEZ63_03135</name>
</gene>
<comment type="caution">
    <text evidence="4">The sequence shown here is derived from an EMBL/GenBank/DDBJ whole genome shotgun (WGS) entry which is preliminary data.</text>
</comment>
<proteinExistence type="inferred from homology"/>
<evidence type="ECO:0000313" key="4">
    <source>
        <dbReference type="EMBL" id="KAB0269118.1"/>
    </source>
</evidence>
<dbReference type="InterPro" id="IPR050718">
    <property type="entry name" value="ApaG-like"/>
</dbReference>
<dbReference type="EMBL" id="VCMV01000003">
    <property type="protein sequence ID" value="KAB0269118.1"/>
    <property type="molecule type" value="Genomic_DNA"/>
</dbReference>
<dbReference type="NCBIfam" id="NF003967">
    <property type="entry name" value="PRK05461.1"/>
    <property type="match status" value="1"/>
</dbReference>